<dbReference type="PROSITE" id="PS50240">
    <property type="entry name" value="TRYPSIN_DOM"/>
    <property type="match status" value="1"/>
</dbReference>
<evidence type="ECO:0000259" key="3">
    <source>
        <dbReference type="PROSITE" id="PS50240"/>
    </source>
</evidence>
<dbReference type="PROSITE" id="PS00134">
    <property type="entry name" value="TRYPSIN_HIS"/>
    <property type="match status" value="1"/>
</dbReference>
<dbReference type="PANTHER" id="PTHR24252:SF26">
    <property type="entry name" value="TRANSMEMBRANE SERINE PROTEASE 9"/>
    <property type="match status" value="1"/>
</dbReference>
<dbReference type="InterPro" id="IPR043504">
    <property type="entry name" value="Peptidase_S1_PA_chymotrypsin"/>
</dbReference>
<dbReference type="Proteomes" id="UP000694419">
    <property type="component" value="Unplaced"/>
</dbReference>
<evidence type="ECO:0000256" key="2">
    <source>
        <dbReference type="SAM" id="SignalP"/>
    </source>
</evidence>
<reference evidence="4" key="2">
    <citation type="submission" date="2025-09" db="UniProtKB">
        <authorList>
            <consortium name="Ensembl"/>
        </authorList>
    </citation>
    <scope>IDENTIFICATION</scope>
</reference>
<organism evidence="4 5">
    <name type="scientific">Calidris pygmaea</name>
    <name type="common">Spoon-billed sandpiper</name>
    <dbReference type="NCBI Taxonomy" id="425635"/>
    <lineage>
        <taxon>Eukaryota</taxon>
        <taxon>Metazoa</taxon>
        <taxon>Chordata</taxon>
        <taxon>Craniata</taxon>
        <taxon>Vertebrata</taxon>
        <taxon>Euteleostomi</taxon>
        <taxon>Archelosauria</taxon>
        <taxon>Archosauria</taxon>
        <taxon>Dinosauria</taxon>
        <taxon>Saurischia</taxon>
        <taxon>Theropoda</taxon>
        <taxon>Coelurosauria</taxon>
        <taxon>Aves</taxon>
        <taxon>Neognathae</taxon>
        <taxon>Neoaves</taxon>
        <taxon>Charadriiformes</taxon>
        <taxon>Scolopacidae</taxon>
        <taxon>Calidris</taxon>
    </lineage>
</organism>
<keyword evidence="2" id="KW-0732">Signal</keyword>
<reference evidence="4" key="1">
    <citation type="submission" date="2025-08" db="UniProtKB">
        <authorList>
            <consortium name="Ensembl"/>
        </authorList>
    </citation>
    <scope>IDENTIFICATION</scope>
</reference>
<protein>
    <recommendedName>
        <fullName evidence="3">Peptidase S1 domain-containing protein</fullName>
    </recommendedName>
</protein>
<keyword evidence="5" id="KW-1185">Reference proteome</keyword>
<feature type="signal peptide" evidence="2">
    <location>
        <begin position="1"/>
        <end position="22"/>
    </location>
</feature>
<dbReference type="Pfam" id="PF00089">
    <property type="entry name" value="Trypsin"/>
    <property type="match status" value="1"/>
</dbReference>
<dbReference type="Ensembl" id="ENSCPGT00000029213.1">
    <property type="protein sequence ID" value="ENSCPGP00000026747.1"/>
    <property type="gene ID" value="ENSCPGG00000018439.1"/>
</dbReference>
<dbReference type="InterPro" id="IPR009003">
    <property type="entry name" value="Peptidase_S1_PA"/>
</dbReference>
<feature type="chain" id="PRO_5034675354" description="Peptidase S1 domain-containing protein" evidence="2">
    <location>
        <begin position="23"/>
        <end position="144"/>
    </location>
</feature>
<dbReference type="PANTHER" id="PTHR24252">
    <property type="entry name" value="ACROSIN-RELATED"/>
    <property type="match status" value="1"/>
</dbReference>
<evidence type="ECO:0000313" key="4">
    <source>
        <dbReference type="Ensembl" id="ENSCPGP00000026747.1"/>
    </source>
</evidence>
<feature type="domain" description="Peptidase S1" evidence="3">
    <location>
        <begin position="25"/>
        <end position="144"/>
    </location>
</feature>
<keyword evidence="1" id="KW-1015">Disulfide bond</keyword>
<dbReference type="InterPro" id="IPR018114">
    <property type="entry name" value="TRYPSIN_HIS"/>
</dbReference>
<name>A0A8C3KQ49_9CHAR</name>
<dbReference type="GO" id="GO:0006508">
    <property type="term" value="P:proteolysis"/>
    <property type="evidence" value="ECO:0007669"/>
    <property type="project" value="InterPro"/>
</dbReference>
<dbReference type="SUPFAM" id="SSF50494">
    <property type="entry name" value="Trypsin-like serine proteases"/>
    <property type="match status" value="1"/>
</dbReference>
<dbReference type="Gene3D" id="2.40.10.10">
    <property type="entry name" value="Trypsin-like serine proteases"/>
    <property type="match status" value="2"/>
</dbReference>
<dbReference type="AlphaFoldDB" id="A0A8C3KQ49"/>
<evidence type="ECO:0000313" key="5">
    <source>
        <dbReference type="Proteomes" id="UP000694419"/>
    </source>
</evidence>
<proteinExistence type="predicted"/>
<sequence length="144" mass="15523">PEDVLLSLGLFLGLHIPCWMTAQPIVGGSTAARGEWPWQVSLWLRQKEHKCGAVLIADRWLLSAAHCLLSKHLQKAAVNMIGDQACKKFYPVQISSRMVCAGFPQGSVDSCSVSARAADAAAARANLCQVPRLYPLRGASPCLP</sequence>
<accession>A0A8C3KQ49</accession>
<dbReference type="GO" id="GO:0004252">
    <property type="term" value="F:serine-type endopeptidase activity"/>
    <property type="evidence" value="ECO:0007669"/>
    <property type="project" value="InterPro"/>
</dbReference>
<dbReference type="InterPro" id="IPR001254">
    <property type="entry name" value="Trypsin_dom"/>
</dbReference>
<evidence type="ECO:0000256" key="1">
    <source>
        <dbReference type="ARBA" id="ARBA00023157"/>
    </source>
</evidence>